<dbReference type="Proteomes" id="UP000009080">
    <property type="component" value="Chromosome"/>
</dbReference>
<dbReference type="EMBL" id="CP001614">
    <property type="protein sequence ID" value="ACR12019.1"/>
    <property type="molecule type" value="Genomic_DNA"/>
</dbReference>
<accession>C5BJF4</accession>
<protein>
    <submittedName>
        <fullName evidence="1">Uncharacterized protein</fullName>
    </submittedName>
</protein>
<evidence type="ECO:0000313" key="1">
    <source>
        <dbReference type="EMBL" id="ACR12019.1"/>
    </source>
</evidence>
<keyword evidence="2" id="KW-1185">Reference proteome</keyword>
<proteinExistence type="predicted"/>
<name>C5BJF4_TERTT</name>
<dbReference type="HOGENOM" id="CLU_211104_0_0_6"/>
<sequence>MALFSGLNERKITHQPGNTGPALRVAAKIPLSALFIAHLEQPNYAPNVGVPHHSIAKF</sequence>
<dbReference type="KEGG" id="ttu:TERTU_2165"/>
<organism evidence="1 2">
    <name type="scientific">Teredinibacter turnerae (strain ATCC 39867 / T7901)</name>
    <dbReference type="NCBI Taxonomy" id="377629"/>
    <lineage>
        <taxon>Bacteria</taxon>
        <taxon>Pseudomonadati</taxon>
        <taxon>Pseudomonadota</taxon>
        <taxon>Gammaproteobacteria</taxon>
        <taxon>Cellvibrionales</taxon>
        <taxon>Cellvibrionaceae</taxon>
        <taxon>Teredinibacter</taxon>
    </lineage>
</organism>
<evidence type="ECO:0000313" key="2">
    <source>
        <dbReference type="Proteomes" id="UP000009080"/>
    </source>
</evidence>
<dbReference type="STRING" id="377629.TERTU_2165"/>
<dbReference type="AlphaFoldDB" id="C5BJF4"/>
<gene>
    <name evidence="1" type="ordered locus">TERTU_2165</name>
</gene>
<reference evidence="1 2" key="1">
    <citation type="journal article" date="2009" name="PLoS ONE">
        <title>The complete genome of Teredinibacter turnerae T7901: an intracellular endosymbiont of marine wood-boring bivalves (shipworms).</title>
        <authorList>
            <person name="Yang J.C."/>
            <person name="Madupu R."/>
            <person name="Durkin A.S."/>
            <person name="Ekborg N.A."/>
            <person name="Pedamallu C.S."/>
            <person name="Hostetler J.B."/>
            <person name="Radune D."/>
            <person name="Toms B.S."/>
            <person name="Henrissat B."/>
            <person name="Coutinho P.M."/>
            <person name="Schwarz S."/>
            <person name="Field L."/>
            <person name="Trindade-Silva A.E."/>
            <person name="Soares C.A.G."/>
            <person name="Elshahawi S."/>
            <person name="Hanora A."/>
            <person name="Schmidt E.W."/>
            <person name="Haygood M.G."/>
            <person name="Posfai J."/>
            <person name="Benner J."/>
            <person name="Madinger C."/>
            <person name="Nove J."/>
            <person name="Anton B."/>
            <person name="Chaudhary K."/>
            <person name="Foster J."/>
            <person name="Holman A."/>
            <person name="Kumar S."/>
            <person name="Lessard P.A."/>
            <person name="Luyten Y.A."/>
            <person name="Slatko B."/>
            <person name="Wood N."/>
            <person name="Wu B."/>
            <person name="Teplitski M."/>
            <person name="Mougous J.D."/>
            <person name="Ward N."/>
            <person name="Eisen J.A."/>
            <person name="Badger J.H."/>
            <person name="Distel D.L."/>
        </authorList>
    </citation>
    <scope>NUCLEOTIDE SEQUENCE [LARGE SCALE GENOMIC DNA]</scope>
    <source>
        <strain evidence="2">ATCC 39867 / T7901</strain>
    </source>
</reference>